<dbReference type="PANTHER" id="PTHR43588:SF1">
    <property type="entry name" value="COBALT-PRECORRIN-8 METHYLMUTASE"/>
    <property type="match status" value="1"/>
</dbReference>
<dbReference type="AlphaFoldDB" id="A0A2N3Y993"/>
<gene>
    <name evidence="6" type="ORF">A8926_7678</name>
</gene>
<comment type="similarity">
    <text evidence="2">Belongs to the CobH/CbiC family.</text>
</comment>
<dbReference type="Gene3D" id="3.40.50.10230">
    <property type="entry name" value="Cobalamin biosynthesis CobH/CbiC, precorrin-8X methylmutase"/>
    <property type="match status" value="1"/>
</dbReference>
<evidence type="ECO:0000259" key="5">
    <source>
        <dbReference type="Pfam" id="PF02570"/>
    </source>
</evidence>
<comment type="pathway">
    <text evidence="1">Cofactor biosynthesis; adenosylcobalamin biosynthesis.</text>
</comment>
<dbReference type="RefSeq" id="WP_010306246.1">
    <property type="nucleotide sequence ID" value="NZ_CP061007.1"/>
</dbReference>
<evidence type="ECO:0000256" key="2">
    <source>
        <dbReference type="ARBA" id="ARBA00009774"/>
    </source>
</evidence>
<evidence type="ECO:0000256" key="3">
    <source>
        <dbReference type="ARBA" id="ARBA00022573"/>
    </source>
</evidence>
<keyword evidence="3" id="KW-0169">Cobalamin biosynthesis</keyword>
<evidence type="ECO:0000256" key="4">
    <source>
        <dbReference type="ARBA" id="ARBA00023235"/>
    </source>
</evidence>
<dbReference type="GO" id="GO:0016993">
    <property type="term" value="F:precorrin-8X methylmutase activity"/>
    <property type="evidence" value="ECO:0007669"/>
    <property type="project" value="InterPro"/>
</dbReference>
<dbReference type="PANTHER" id="PTHR43588">
    <property type="entry name" value="COBALT-PRECORRIN-8 METHYLMUTASE"/>
    <property type="match status" value="1"/>
</dbReference>
<dbReference type="SUPFAM" id="SSF63965">
    <property type="entry name" value="Precorrin-8X methylmutase CbiC/CobH"/>
    <property type="match status" value="1"/>
</dbReference>
<reference evidence="6" key="1">
    <citation type="submission" date="2017-12" db="EMBL/GenBank/DDBJ databases">
        <title>Sequencing the genomes of 1000 Actinobacteria strains.</title>
        <authorList>
            <person name="Klenk H.-P."/>
        </authorList>
    </citation>
    <scope>NUCLEOTIDE SEQUENCE [LARGE SCALE GENOMIC DNA]</scope>
    <source>
        <strain evidence="6">DSM 44228</strain>
    </source>
</reference>
<proteinExistence type="inferred from homology"/>
<sequence>MSGGFPTAGESGGTPADRTVHPIETESYRIMRARADFAHFPPLTRAVVERVVHTTADPSWTGEVVAGETALRTGRAALLDGAPLITDVRMVAAGITARPTEIGLDRPGVAELAATAGLTRSAAGIRLAAEEHPDGAVWAIGNAPTALFELIRLAETGRLNPALVVGVPVGFVGAVDAKTALRRSGLPAVTTLTERGGAAIAAAAINALLYWAEPGGNR</sequence>
<dbReference type="InterPro" id="IPR003722">
    <property type="entry name" value="Cbl_synth_CobH/CbiC"/>
</dbReference>
<evidence type="ECO:0000313" key="7">
    <source>
        <dbReference type="Proteomes" id="UP000233786"/>
    </source>
</evidence>
<feature type="domain" description="Cobalamin biosynthesis precorrin-8X methylmutase CobH/CbiC" evidence="5">
    <location>
        <begin position="23"/>
        <end position="210"/>
    </location>
</feature>
<evidence type="ECO:0000313" key="6">
    <source>
        <dbReference type="EMBL" id="PKW19506.1"/>
    </source>
</evidence>
<organism evidence="6 7">
    <name type="scientific">Saccharopolyspora spinosa</name>
    <dbReference type="NCBI Taxonomy" id="60894"/>
    <lineage>
        <taxon>Bacteria</taxon>
        <taxon>Bacillati</taxon>
        <taxon>Actinomycetota</taxon>
        <taxon>Actinomycetes</taxon>
        <taxon>Pseudonocardiales</taxon>
        <taxon>Pseudonocardiaceae</taxon>
        <taxon>Saccharopolyspora</taxon>
    </lineage>
</organism>
<dbReference type="UniPathway" id="UPA00148"/>
<dbReference type="Pfam" id="PF02570">
    <property type="entry name" value="CbiC"/>
    <property type="match status" value="1"/>
</dbReference>
<dbReference type="GO" id="GO:0009236">
    <property type="term" value="P:cobalamin biosynthetic process"/>
    <property type="evidence" value="ECO:0007669"/>
    <property type="project" value="UniProtKB-UniPathway"/>
</dbReference>
<protein>
    <submittedName>
        <fullName evidence="6">Precorrin-8X methylmutase</fullName>
    </submittedName>
</protein>
<name>A0A2N3Y993_SACSN</name>
<dbReference type="Proteomes" id="UP000233786">
    <property type="component" value="Unassembled WGS sequence"/>
</dbReference>
<dbReference type="OrthoDB" id="9780708at2"/>
<comment type="caution">
    <text evidence="6">The sequence shown here is derived from an EMBL/GenBank/DDBJ whole genome shotgun (WGS) entry which is preliminary data.</text>
</comment>
<dbReference type="InterPro" id="IPR036588">
    <property type="entry name" value="CobH/CbiC_sf"/>
</dbReference>
<dbReference type="EMBL" id="PJNB01000001">
    <property type="protein sequence ID" value="PKW19506.1"/>
    <property type="molecule type" value="Genomic_DNA"/>
</dbReference>
<evidence type="ECO:0000256" key="1">
    <source>
        <dbReference type="ARBA" id="ARBA00004953"/>
    </source>
</evidence>
<keyword evidence="7" id="KW-1185">Reference proteome</keyword>
<dbReference type="STRING" id="994479.GCA_000194155_00483"/>
<accession>A0A2N3Y993</accession>
<keyword evidence="4" id="KW-0413">Isomerase</keyword>